<evidence type="ECO:0000256" key="1">
    <source>
        <dbReference type="SAM" id="MobiDB-lite"/>
    </source>
</evidence>
<dbReference type="Proteomes" id="UP001596160">
    <property type="component" value="Unassembled WGS sequence"/>
</dbReference>
<organism evidence="2 3">
    <name type="scientific">Streptomyces amakusaensis</name>
    <dbReference type="NCBI Taxonomy" id="67271"/>
    <lineage>
        <taxon>Bacteria</taxon>
        <taxon>Bacillati</taxon>
        <taxon>Actinomycetota</taxon>
        <taxon>Actinomycetes</taxon>
        <taxon>Kitasatosporales</taxon>
        <taxon>Streptomycetaceae</taxon>
        <taxon>Streptomyces</taxon>
    </lineage>
</organism>
<name>A0ABW0AH42_9ACTN</name>
<comment type="caution">
    <text evidence="2">The sequence shown here is derived from an EMBL/GenBank/DDBJ whole genome shotgun (WGS) entry which is preliminary data.</text>
</comment>
<feature type="region of interest" description="Disordered" evidence="1">
    <location>
        <begin position="35"/>
        <end position="56"/>
    </location>
</feature>
<keyword evidence="3" id="KW-1185">Reference proteome</keyword>
<proteinExistence type="predicted"/>
<sequence>MTGYRIQYAGEAEKVRAQMPSFFRARFDAEIARTLGRNPYGHGSGPAGPPREKDRRHATVAGALVRYYIAGAPVLVVTTVEIVHL</sequence>
<protein>
    <submittedName>
        <fullName evidence="2">Uncharacterized protein</fullName>
    </submittedName>
</protein>
<evidence type="ECO:0000313" key="2">
    <source>
        <dbReference type="EMBL" id="MFC5151809.1"/>
    </source>
</evidence>
<evidence type="ECO:0000313" key="3">
    <source>
        <dbReference type="Proteomes" id="UP001596160"/>
    </source>
</evidence>
<gene>
    <name evidence="2" type="ORF">ACFPRH_08690</name>
</gene>
<dbReference type="RefSeq" id="WP_344476317.1">
    <property type="nucleotide sequence ID" value="NZ_BAAASB010000006.1"/>
</dbReference>
<dbReference type="EMBL" id="JBHSKP010000004">
    <property type="protein sequence ID" value="MFC5151809.1"/>
    <property type="molecule type" value="Genomic_DNA"/>
</dbReference>
<accession>A0ABW0AH42</accession>
<reference evidence="3" key="1">
    <citation type="journal article" date="2019" name="Int. J. Syst. Evol. Microbiol.">
        <title>The Global Catalogue of Microorganisms (GCM) 10K type strain sequencing project: providing services to taxonomists for standard genome sequencing and annotation.</title>
        <authorList>
            <consortium name="The Broad Institute Genomics Platform"/>
            <consortium name="The Broad Institute Genome Sequencing Center for Infectious Disease"/>
            <person name="Wu L."/>
            <person name="Ma J."/>
        </authorList>
    </citation>
    <scope>NUCLEOTIDE SEQUENCE [LARGE SCALE GENOMIC DNA]</scope>
    <source>
        <strain evidence="3">PCU 266</strain>
    </source>
</reference>